<feature type="transmembrane region" description="Helical" evidence="12">
    <location>
        <begin position="869"/>
        <end position="885"/>
    </location>
</feature>
<dbReference type="InterPro" id="IPR002591">
    <property type="entry name" value="Phosphodiest/P_Trfase"/>
</dbReference>
<dbReference type="UniPathway" id="UPA00196"/>
<dbReference type="InterPro" id="IPR017850">
    <property type="entry name" value="Alkaline_phosphatase_core_sf"/>
</dbReference>
<feature type="transmembrane region" description="Helical" evidence="12">
    <location>
        <begin position="711"/>
        <end position="731"/>
    </location>
</feature>
<feature type="compositionally biased region" description="Polar residues" evidence="11">
    <location>
        <begin position="28"/>
        <end position="38"/>
    </location>
</feature>
<feature type="transmembrane region" description="Helical" evidence="12">
    <location>
        <begin position="580"/>
        <end position="597"/>
    </location>
</feature>
<dbReference type="SUPFAM" id="SSF53649">
    <property type="entry name" value="Alkaline phosphatase-like"/>
    <property type="match status" value="1"/>
</dbReference>
<keyword evidence="4" id="KW-0337">GPI-anchor biosynthesis</keyword>
<keyword evidence="5 13" id="KW-0808">Transferase</keyword>
<evidence type="ECO:0000256" key="4">
    <source>
        <dbReference type="ARBA" id="ARBA00022502"/>
    </source>
</evidence>
<evidence type="ECO:0000256" key="9">
    <source>
        <dbReference type="ARBA" id="ARBA00023136"/>
    </source>
</evidence>
<feature type="transmembrane region" description="Helical" evidence="12">
    <location>
        <begin position="548"/>
        <end position="568"/>
    </location>
</feature>
<name>A0A167RX98_PENCH</name>
<dbReference type="GO" id="GO:0005789">
    <property type="term" value="C:endoplasmic reticulum membrane"/>
    <property type="evidence" value="ECO:0007669"/>
    <property type="project" value="UniProtKB-SubCell"/>
</dbReference>
<evidence type="ECO:0000313" key="13">
    <source>
        <dbReference type="EMBL" id="KZN86543.1"/>
    </source>
</evidence>
<dbReference type="Pfam" id="PF01663">
    <property type="entry name" value="Phosphodiest"/>
    <property type="match status" value="1"/>
</dbReference>
<sequence>MAVIPPAGPMGTSQNPSGSKSDLLATIPRSSDQSSGGQSKRKQDGLKTLELENEFKAKHFGVMGVLAWILLLHVAGIYLFTKGFLLTRMVLENKSSCDVLPFEDILAQPHTTALGSKQQKGCWHEKTFDKAVVIIIDALRYDFTVPFAPKGESDTVHLFHNNIPVLYETAVQNPANAFLLPFIADPPTTTLNRLKGLTTGTLPTFLEAGSNFAGTAIDEDNLVAQLHSAGKNLVHLGDDTWQALFPGYFDTNLTHAYDSFNVWDLHTVDNGVTEHIFPLLQPENSKKWDVIFGHYLGVDHAGHRYGPNHAAMASKLQEMDRVIRDIIAALDDKTLLVVMGDHGMDIKGDHGGESDDEVEAALWMYSKRGIFGRTSKDTLLPPQFARDRFVPQIDLVPTLSLLLGMPIPFNNLGSPIEEAFAGASGNNWANLATVNRLAAAQVKRYQHQYALARGAGDDEESALLWNAAEEEWKFASKGFSSKSTAARASNELFRKYQRHTLDICRALWARFDVPSMIQGVVILFASIVLLIIYARGLNTDRTQLTSDLLQFASVGAGVGAVAGSAFGLTGLTEMSMVDGAVLLAAAGSILGAAPAIIKKPANMTPPLPNGMWGWLAFFFTVSQSLGFASNSYTIWEDEILLFFLTTFGVCAGVSSMRQKQTTDRVLGVYHSVLFVILGRIASFSRLCREEQMPFCRSTYYASSTSSTSAPWQLAIPFLVTLFLPSVVRSFYAGSKSYEGAASLWIGFAFRFGLFVTSLFWILEGADDGEWLPVSEETLKFVRVFLAQFVLVLAFAAGTAAYFYSKPCISINVSKPTEDPSSPPAPIVAGQQQGPRTKVTILGFGNIYGTHFCFLLINFALAIILMQKPMGQGAIALLLWQILSLLEILDTNSLTKSNSSIGPVILGVLGSFYYFKTGHQATLSSIQWETAFIPLTTIQYPWSPLLVILNTFGAQILAAIAVPLTVLWKRPLQTHDRVPASNPNKNPATRILSDVVQAAGTHIIYLATINLATTMWAGHLRRHLMLYRIFSPRFMMGSVVLAVVDVVLMVFAVGGVRWSTLSVAEIFGW</sequence>
<protein>
    <submittedName>
        <fullName evidence="13">GPI ethanolamine phosphate transferase</fullName>
    </submittedName>
</protein>
<comment type="pathway">
    <text evidence="2">Glycolipid biosynthesis; glycosylphosphatidylinositol-anchor biosynthesis.</text>
</comment>
<gene>
    <name evidence="13" type="ORF">EN45_050750</name>
</gene>
<feature type="region of interest" description="Disordered" evidence="11">
    <location>
        <begin position="1"/>
        <end position="43"/>
    </location>
</feature>
<evidence type="ECO:0000256" key="8">
    <source>
        <dbReference type="ARBA" id="ARBA00022989"/>
    </source>
</evidence>
<dbReference type="InterPro" id="IPR037675">
    <property type="entry name" value="PIG-O_N"/>
</dbReference>
<evidence type="ECO:0000256" key="1">
    <source>
        <dbReference type="ARBA" id="ARBA00004477"/>
    </source>
</evidence>
<dbReference type="GO" id="GO:0051377">
    <property type="term" value="F:mannose-ethanolamine phosphotransferase activity"/>
    <property type="evidence" value="ECO:0007669"/>
    <property type="project" value="InterPro"/>
</dbReference>
<keyword evidence="6 12" id="KW-0812">Transmembrane</keyword>
<keyword evidence="8 12" id="KW-1133">Transmembrane helix</keyword>
<dbReference type="InterPro" id="IPR039524">
    <property type="entry name" value="PIGO/GPI13"/>
</dbReference>
<feature type="compositionally biased region" description="Polar residues" evidence="11">
    <location>
        <begin position="11"/>
        <end position="20"/>
    </location>
</feature>
<feature type="transmembrane region" description="Helical" evidence="12">
    <location>
        <begin position="668"/>
        <end position="686"/>
    </location>
</feature>
<dbReference type="AlphaFoldDB" id="A0A167RX98"/>
<dbReference type="EMBL" id="CM002799">
    <property type="protein sequence ID" value="KZN86543.1"/>
    <property type="molecule type" value="Genomic_DNA"/>
</dbReference>
<keyword evidence="10" id="KW-0325">Glycoprotein</keyword>
<evidence type="ECO:0000256" key="5">
    <source>
        <dbReference type="ARBA" id="ARBA00022679"/>
    </source>
</evidence>
<evidence type="ECO:0000256" key="3">
    <source>
        <dbReference type="ARBA" id="ARBA00008695"/>
    </source>
</evidence>
<proteinExistence type="inferred from homology"/>
<dbReference type="Gene3D" id="3.40.720.10">
    <property type="entry name" value="Alkaline Phosphatase, subunit A"/>
    <property type="match status" value="1"/>
</dbReference>
<feature type="transmembrane region" description="Helical" evidence="12">
    <location>
        <begin position="609"/>
        <end position="627"/>
    </location>
</feature>
<evidence type="ECO:0000256" key="10">
    <source>
        <dbReference type="ARBA" id="ARBA00023180"/>
    </source>
</evidence>
<feature type="transmembrane region" description="Helical" evidence="12">
    <location>
        <begin position="743"/>
        <end position="762"/>
    </location>
</feature>
<feature type="transmembrane region" description="Helical" evidence="12">
    <location>
        <begin position="944"/>
        <end position="967"/>
    </location>
</feature>
<feature type="transmembrane region" description="Helical" evidence="12">
    <location>
        <begin position="60"/>
        <end position="80"/>
    </location>
</feature>
<dbReference type="GO" id="GO:0006506">
    <property type="term" value="P:GPI anchor biosynthetic process"/>
    <property type="evidence" value="ECO:0007669"/>
    <property type="project" value="UniProtKB-UniPathway"/>
</dbReference>
<evidence type="ECO:0000256" key="11">
    <source>
        <dbReference type="SAM" id="MobiDB-lite"/>
    </source>
</evidence>
<comment type="similarity">
    <text evidence="3">Belongs to the PIGG/PIGN/PIGO family. PIGO subfamily.</text>
</comment>
<reference evidence="13" key="1">
    <citation type="journal article" date="2014" name="Genome Announc.">
        <title>Complete sequencing and chromosome-scale genome assembly of the industrial progenitor strain P2niaD18 from the penicillin producer Penicillium chrysogenum.</title>
        <authorList>
            <person name="Specht T."/>
            <person name="Dahlmann T.A."/>
            <person name="Zadra I."/>
            <person name="Kurnsteiner H."/>
            <person name="Kuck U."/>
        </authorList>
    </citation>
    <scope>NUCLEOTIDE SEQUENCE [LARGE SCALE GENOMIC DNA]</scope>
    <source>
        <strain evidence="13">P2niaD18</strain>
    </source>
</reference>
<evidence type="ECO:0000256" key="2">
    <source>
        <dbReference type="ARBA" id="ARBA00004687"/>
    </source>
</evidence>
<evidence type="ECO:0000256" key="12">
    <source>
        <dbReference type="SAM" id="Phobius"/>
    </source>
</evidence>
<feature type="transmembrane region" description="Helical" evidence="12">
    <location>
        <begin position="516"/>
        <end position="536"/>
    </location>
</feature>
<accession>A0A167RX98</accession>
<feature type="transmembrane region" description="Helical" evidence="12">
    <location>
        <begin position="1033"/>
        <end position="1052"/>
    </location>
</feature>
<organism evidence="13">
    <name type="scientific">Penicillium chrysogenum</name>
    <name type="common">Penicillium notatum</name>
    <dbReference type="NCBI Taxonomy" id="5076"/>
    <lineage>
        <taxon>Eukaryota</taxon>
        <taxon>Fungi</taxon>
        <taxon>Dikarya</taxon>
        <taxon>Ascomycota</taxon>
        <taxon>Pezizomycotina</taxon>
        <taxon>Eurotiomycetes</taxon>
        <taxon>Eurotiomycetidae</taxon>
        <taxon>Eurotiales</taxon>
        <taxon>Aspergillaceae</taxon>
        <taxon>Penicillium</taxon>
        <taxon>Penicillium chrysogenum species complex</taxon>
    </lineage>
</organism>
<dbReference type="CDD" id="cd16023">
    <property type="entry name" value="GPI_EPT_3"/>
    <property type="match status" value="1"/>
</dbReference>
<feature type="transmembrane region" description="Helical" evidence="12">
    <location>
        <begin position="639"/>
        <end position="656"/>
    </location>
</feature>
<evidence type="ECO:0000256" key="7">
    <source>
        <dbReference type="ARBA" id="ARBA00022824"/>
    </source>
</evidence>
<feature type="transmembrane region" description="Helical" evidence="12">
    <location>
        <begin position="782"/>
        <end position="804"/>
    </location>
</feature>
<dbReference type="PhylomeDB" id="A0A167RX98"/>
<keyword evidence="7" id="KW-0256">Endoplasmic reticulum</keyword>
<dbReference type="PANTHER" id="PTHR23071:SF1">
    <property type="entry name" value="GPI ETHANOLAMINE PHOSPHATE TRANSFERASE 3"/>
    <property type="match status" value="1"/>
</dbReference>
<comment type="subcellular location">
    <subcellularLocation>
        <location evidence="1">Endoplasmic reticulum membrane</location>
        <topology evidence="1">Multi-pass membrane protein</topology>
    </subcellularLocation>
</comment>
<keyword evidence="9 12" id="KW-0472">Membrane</keyword>
<evidence type="ECO:0000256" key="6">
    <source>
        <dbReference type="ARBA" id="ARBA00022692"/>
    </source>
</evidence>
<feature type="transmembrane region" description="Helical" evidence="12">
    <location>
        <begin position="840"/>
        <end position="863"/>
    </location>
</feature>
<dbReference type="Proteomes" id="UP000076449">
    <property type="component" value="Chromosome II"/>
</dbReference>
<dbReference type="PANTHER" id="PTHR23071">
    <property type="entry name" value="PHOSPHATIDYLINOSITOL GLYCAN"/>
    <property type="match status" value="1"/>
</dbReference>